<reference evidence="3" key="1">
    <citation type="submission" date="2023-07" db="EMBL/GenBank/DDBJ databases">
        <title>draft genome sequence of fig (Ficus carica).</title>
        <authorList>
            <person name="Takahashi T."/>
            <person name="Nishimura K."/>
        </authorList>
    </citation>
    <scope>NUCLEOTIDE SEQUENCE</scope>
</reference>
<organism evidence="3 4">
    <name type="scientific">Ficus carica</name>
    <name type="common">Common fig</name>
    <dbReference type="NCBI Taxonomy" id="3494"/>
    <lineage>
        <taxon>Eukaryota</taxon>
        <taxon>Viridiplantae</taxon>
        <taxon>Streptophyta</taxon>
        <taxon>Embryophyta</taxon>
        <taxon>Tracheophyta</taxon>
        <taxon>Spermatophyta</taxon>
        <taxon>Magnoliopsida</taxon>
        <taxon>eudicotyledons</taxon>
        <taxon>Gunneridae</taxon>
        <taxon>Pentapetalae</taxon>
        <taxon>rosids</taxon>
        <taxon>fabids</taxon>
        <taxon>Rosales</taxon>
        <taxon>Moraceae</taxon>
        <taxon>Ficeae</taxon>
        <taxon>Ficus</taxon>
    </lineage>
</organism>
<feature type="compositionally biased region" description="Basic and acidic residues" evidence="1">
    <location>
        <begin position="42"/>
        <end position="54"/>
    </location>
</feature>
<dbReference type="InterPro" id="IPR026147">
    <property type="entry name" value="Rab3GAP1_conserved"/>
</dbReference>
<evidence type="ECO:0000313" key="3">
    <source>
        <dbReference type="EMBL" id="GMN51627.1"/>
    </source>
</evidence>
<keyword evidence="4" id="KW-1185">Reference proteome</keyword>
<feature type="region of interest" description="Disordered" evidence="1">
    <location>
        <begin position="635"/>
        <end position="697"/>
    </location>
</feature>
<dbReference type="Pfam" id="PF13890">
    <property type="entry name" value="Rab3-GTPase_cat"/>
    <property type="match status" value="1"/>
</dbReference>
<dbReference type="AlphaFoldDB" id="A0AA88DE04"/>
<comment type="caution">
    <text evidence="3">The sequence shown here is derived from an EMBL/GenBank/DDBJ whole genome shotgun (WGS) entry which is preliminary data.</text>
</comment>
<sequence>MKGELIPAHAAGALDMESPNSFVSKARTALHSAAAKAERVFSDFKSDRESEKQSAKNLFKVAEDESQNNNGESKLKWRPPQIKTQDWQERLRNITIRRKGDEDTEKAENSTMFYDENLLLLNMKNEQEAKAAEAIPSVEGLSAANNGLVPPLSAIKQLAIAVEAGKKSKSLKDFLASSGGSSPARERGGLSLSAVKSLVLRDKEDKLTSEFASNEKVLSLIQSLFDTDGNFLKRKIVPGSEVISMTSFPRDIHGAPPESLIVKVAEVIGSFKTVRKMALFWCRVVAELRRLWSEEKYIPSIPLDEIPDLNSCLLYQQLQVINCCVSRKMRRDIATQSLDLVIKESSSNPEESAALKDVPASAIIYARINTGELVLRLGADHPSGDITMLETGEPVYSPVTQEVPLLTEDLIKETEEFVLRTGSVGAGCSQLLSDMQAFKAANPGCILEDFVRWHSPPDWTEAEPNNESKDPSDDGDASSTRGQLSTRMQKAGNLWRELWETAKPVPAVKQAPLYDEDLAVEGTLDTLEDIPPSELFQQLFRSLLGLGFVIAEATLPTNSDLLKLFYECKDYVAATCQSSTFSEKIDDLCRVYETVEGMLRNPDEILKTLKQSEDAADPAGEPKRLFKRLNLNFGGKDRHLRKPASKEHKRPEENRNGQPFSSFFDGKSSLFSKKPPKPGSMSPAEKPTLIENGWTVL</sequence>
<dbReference type="InterPro" id="IPR045700">
    <property type="entry name" value="Rab3GAP1"/>
</dbReference>
<feature type="compositionally biased region" description="Polar residues" evidence="1">
    <location>
        <begin position="477"/>
        <end position="486"/>
    </location>
</feature>
<gene>
    <name evidence="3" type="ORF">TIFTF001_020770</name>
</gene>
<dbReference type="EMBL" id="BTGU01000038">
    <property type="protein sequence ID" value="GMN51627.1"/>
    <property type="molecule type" value="Genomic_DNA"/>
</dbReference>
<dbReference type="PANTHER" id="PTHR21422:SF10">
    <property type="entry name" value="RAB3 GTPASE-ACTIVATING PROTEIN CATALYTIC SUBUNIT"/>
    <property type="match status" value="1"/>
</dbReference>
<feature type="compositionally biased region" description="Basic and acidic residues" evidence="1">
    <location>
        <begin position="644"/>
        <end position="655"/>
    </location>
</feature>
<evidence type="ECO:0000313" key="4">
    <source>
        <dbReference type="Proteomes" id="UP001187192"/>
    </source>
</evidence>
<name>A0AA88DE04_FICCA</name>
<dbReference type="GO" id="GO:0005096">
    <property type="term" value="F:GTPase activator activity"/>
    <property type="evidence" value="ECO:0007669"/>
    <property type="project" value="InterPro"/>
</dbReference>
<feature type="region of interest" description="Disordered" evidence="1">
    <location>
        <begin position="456"/>
        <end position="486"/>
    </location>
</feature>
<proteinExistence type="predicted"/>
<dbReference type="Proteomes" id="UP001187192">
    <property type="component" value="Unassembled WGS sequence"/>
</dbReference>
<feature type="region of interest" description="Disordered" evidence="1">
    <location>
        <begin position="42"/>
        <end position="76"/>
    </location>
</feature>
<dbReference type="PANTHER" id="PTHR21422">
    <property type="entry name" value="RAB3 GTPASE-ACTIVATING PROTEIN CATALYTIC SUBUNIT"/>
    <property type="match status" value="1"/>
</dbReference>
<protein>
    <recommendedName>
        <fullName evidence="2">Rab3GAP catalytic subunit conserved domain-containing protein</fullName>
    </recommendedName>
</protein>
<evidence type="ECO:0000256" key="1">
    <source>
        <dbReference type="SAM" id="MobiDB-lite"/>
    </source>
</evidence>
<accession>A0AA88DE04</accession>
<evidence type="ECO:0000259" key="2">
    <source>
        <dbReference type="Pfam" id="PF13890"/>
    </source>
</evidence>
<feature type="domain" description="Rab3GAP catalytic subunit conserved" evidence="2">
    <location>
        <begin position="376"/>
        <end position="528"/>
    </location>
</feature>